<gene>
    <name evidence="2" type="ORF">PACLA_8A004309</name>
</gene>
<dbReference type="Pfam" id="PF26201">
    <property type="entry name" value="Ig_SMCHD1_7th"/>
    <property type="match status" value="1"/>
</dbReference>
<dbReference type="OrthoDB" id="10009947at2759"/>
<dbReference type="GO" id="GO:0006302">
    <property type="term" value="P:double-strand break repair"/>
    <property type="evidence" value="ECO:0007669"/>
    <property type="project" value="InterPro"/>
</dbReference>
<dbReference type="Proteomes" id="UP001152795">
    <property type="component" value="Unassembled WGS sequence"/>
</dbReference>
<dbReference type="SMART" id="SM00968">
    <property type="entry name" value="SMC_hinge"/>
    <property type="match status" value="1"/>
</dbReference>
<dbReference type="PANTHER" id="PTHR22640">
    <property type="entry name" value="STRUCTURAL MAINTENANCE OF CHROMOSOMES FLEXIBLE HINGE DOMAIN-CONTAINING PROTEIN 1"/>
    <property type="match status" value="1"/>
</dbReference>
<dbReference type="InterPro" id="IPR036277">
    <property type="entry name" value="SMC_hinge_sf"/>
</dbReference>
<feature type="compositionally biased region" description="Low complexity" evidence="1">
    <location>
        <begin position="778"/>
        <end position="791"/>
    </location>
</feature>
<dbReference type="PANTHER" id="PTHR22640:SF2">
    <property type="entry name" value="STRUCTURAL MAINTENANCE OF CHROMOSOMES FLEXIBLE HINGE DOMAIN-CONTAINING PROTEIN 1"/>
    <property type="match status" value="1"/>
</dbReference>
<dbReference type="Pfam" id="PF26198">
    <property type="entry name" value="Ig_SMCHD1_6th"/>
    <property type="match status" value="1"/>
</dbReference>
<dbReference type="Pfam" id="PF06470">
    <property type="entry name" value="SMC_hinge"/>
    <property type="match status" value="1"/>
</dbReference>
<feature type="non-terminal residue" evidence="2">
    <location>
        <position position="1"/>
    </location>
</feature>
<feature type="compositionally biased region" description="Low complexity" evidence="1">
    <location>
        <begin position="731"/>
        <end position="750"/>
    </location>
</feature>
<dbReference type="InterPro" id="IPR058616">
    <property type="entry name" value="Ig_SMCHD1_8th"/>
</dbReference>
<organism evidence="2 3">
    <name type="scientific">Paramuricea clavata</name>
    <name type="common">Red gorgonian</name>
    <name type="synonym">Violescent sea-whip</name>
    <dbReference type="NCBI Taxonomy" id="317549"/>
    <lineage>
        <taxon>Eukaryota</taxon>
        <taxon>Metazoa</taxon>
        <taxon>Cnidaria</taxon>
        <taxon>Anthozoa</taxon>
        <taxon>Octocorallia</taxon>
        <taxon>Malacalcyonacea</taxon>
        <taxon>Plexauridae</taxon>
        <taxon>Paramuricea</taxon>
    </lineage>
</organism>
<dbReference type="InterPro" id="IPR058615">
    <property type="entry name" value="Ig_SMCHD1_6th"/>
</dbReference>
<reference evidence="2" key="1">
    <citation type="submission" date="2020-04" db="EMBL/GenBank/DDBJ databases">
        <authorList>
            <person name="Alioto T."/>
            <person name="Alioto T."/>
            <person name="Gomez Garrido J."/>
        </authorList>
    </citation>
    <scope>NUCLEOTIDE SEQUENCE</scope>
    <source>
        <strain evidence="2">A484AB</strain>
    </source>
</reference>
<dbReference type="InterPro" id="IPR038892">
    <property type="entry name" value="SMCHD1"/>
</dbReference>
<dbReference type="SUPFAM" id="SSF75553">
    <property type="entry name" value="Smc hinge domain"/>
    <property type="match status" value="1"/>
</dbReference>
<feature type="compositionally biased region" description="Polar residues" evidence="1">
    <location>
        <begin position="760"/>
        <end position="773"/>
    </location>
</feature>
<sequence>VRSGPPAKLRIISFNATPHIGVFSNCQFPKPIVLQLCDAFGNPCLESNIKVALNKDSGLKLNPVPSPQKTDAKGQVTFSHFEVSGQRATYEVRIKALIGRTAIDADPISVRIDANPNKPVKLVVDQSKFQNNYVVGSTLKDFFAHVVAEDDHVMKCNTKDFVLKLWSVENNSSSSEPPAKAISFQPAKKTAADKENHYYFRDITVPEHIGSYCLLLMYSPGGNVKLKSDLMRISLQPGPPVKLVPVGSLATPTVSNTQRATSRYLMRNTKFLLKDRYDNVTGTDLSGKIEICINKAPQTSEVPMLQGNVHKTEIALVNGAATVPTLSIEQNTAGKDGQEYVLSFTAHVGGRRQSIPPFTLPFLFYNDVRKQQQSAQLTKERDHLFETIKAYRSLFDTTRQLINEMKVAVHEASLAETKLRSELTRQSVPAQNLHSTGSVDAFIGQLTTKRNTLQNTPRRQCSLNPGPRGEAGVLGKVAHLAEVMENDIARVLSWHLSGDMDCVITLTTEKAKKVYHESKGTQQVLPLDSIYKRSLPEWNKPLPHERSRSNSQPAGHPIYARSALIFPQEQENCKIVFGMLLGDTIILDNLDCANSYRQEVVKYTHCPTILTRTGDRIRSNGKFGGLQNKAPAIERLRGVVFAAPLPLTYHTICTQLEQFKAFKQAMIKHSQAQDDYKVQLDQMQTPEMQSKHQECRQAEIKLRDIEERLGMTPAQYDMPASPATMLKSALGSTSSRGSRTSKSPGTRSTPIGRPAADPRASSSRGSTAGQQRVVNGGASTPTRTRRSTTAPDSYASPSKRPRRS</sequence>
<dbReference type="GO" id="GO:0005694">
    <property type="term" value="C:chromosome"/>
    <property type="evidence" value="ECO:0007669"/>
    <property type="project" value="InterPro"/>
</dbReference>
<name>A0A6S7HEN9_PARCT</name>
<proteinExistence type="predicted"/>
<dbReference type="InterPro" id="IPR010935">
    <property type="entry name" value="SMC_hinge"/>
</dbReference>
<evidence type="ECO:0000256" key="1">
    <source>
        <dbReference type="SAM" id="MobiDB-lite"/>
    </source>
</evidence>
<evidence type="ECO:0000313" key="2">
    <source>
        <dbReference type="EMBL" id="CAB4001570.1"/>
    </source>
</evidence>
<dbReference type="GO" id="GO:0005524">
    <property type="term" value="F:ATP binding"/>
    <property type="evidence" value="ECO:0007669"/>
    <property type="project" value="InterPro"/>
</dbReference>
<accession>A0A6S7HEN9</accession>
<dbReference type="InterPro" id="IPR058617">
    <property type="entry name" value="Ig_SMCHD1_7th"/>
</dbReference>
<evidence type="ECO:0000313" key="3">
    <source>
        <dbReference type="Proteomes" id="UP001152795"/>
    </source>
</evidence>
<dbReference type="AlphaFoldDB" id="A0A6S7HEN9"/>
<dbReference type="GO" id="GO:0051276">
    <property type="term" value="P:chromosome organization"/>
    <property type="evidence" value="ECO:0007669"/>
    <property type="project" value="InterPro"/>
</dbReference>
<dbReference type="Pfam" id="PF26199">
    <property type="entry name" value="Ig_SMCHD1_8th"/>
    <property type="match status" value="1"/>
</dbReference>
<feature type="region of interest" description="Disordered" evidence="1">
    <location>
        <begin position="728"/>
        <end position="804"/>
    </location>
</feature>
<keyword evidence="3" id="KW-1185">Reference proteome</keyword>
<comment type="caution">
    <text evidence="2">The sequence shown here is derived from an EMBL/GenBank/DDBJ whole genome shotgun (WGS) entry which is preliminary data.</text>
</comment>
<protein>
    <submittedName>
        <fullName evidence="2">Structural maintenance of chromosomes flexible hinge domain-containing 1</fullName>
    </submittedName>
</protein>
<dbReference type="EMBL" id="CACRXK020004122">
    <property type="protein sequence ID" value="CAB4001570.1"/>
    <property type="molecule type" value="Genomic_DNA"/>
</dbReference>